<dbReference type="InterPro" id="IPR032675">
    <property type="entry name" value="LRR_dom_sf"/>
</dbReference>
<dbReference type="AlphaFoldDB" id="A0A4S4LYB6"/>
<gene>
    <name evidence="1" type="ORF">EW146_g5072</name>
</gene>
<sequence length="450" mass="51263">MPPSIYPANGFPTVLMSVCRRWRDIVLATPSLWSYFHANLDTFLDPDFDCLDGEPMPLVFHTYDASRFSAFQQRVERSQDVPLICFLNGNSHIADRYVNLLFQHAHRWKEIELTISWVASSLHSSASFTNQAALLLQKLILDYQHIIPPDSPIFSFFQAAPRLEDVTIESPQTTRREFPWSQLKHLSLRQDVLDAKQFEAFDLPRLLDVLRQCGRLTSLTIIYFSTRPSGAIYPTSAFDGHALTFLNLQHLSIQCSDSRITEILYTYLQPSNLRSLELIMSIFPQVIPFLSRLSSSLEDLKLGANIRLSRDAYFCMLRTLPNLFRLHIRWISNGLTARTMDPTYLDALALGFAADGTLVKGQNTKLKEIKITGLPYGVKDVHRDLGLIAHAEALARMVESRWNVAAPSVRRLEKLTLSKYFWEMMRLHAPDAFARLGRCVEEGLAVSVDG</sequence>
<evidence type="ECO:0008006" key="3">
    <source>
        <dbReference type="Google" id="ProtNLM"/>
    </source>
</evidence>
<organism evidence="1 2">
    <name type="scientific">Bondarzewia mesenterica</name>
    <dbReference type="NCBI Taxonomy" id="1095465"/>
    <lineage>
        <taxon>Eukaryota</taxon>
        <taxon>Fungi</taxon>
        <taxon>Dikarya</taxon>
        <taxon>Basidiomycota</taxon>
        <taxon>Agaricomycotina</taxon>
        <taxon>Agaricomycetes</taxon>
        <taxon>Russulales</taxon>
        <taxon>Bondarzewiaceae</taxon>
        <taxon>Bondarzewia</taxon>
    </lineage>
</organism>
<dbReference type="Proteomes" id="UP000310158">
    <property type="component" value="Unassembled WGS sequence"/>
</dbReference>
<accession>A0A4S4LYB6</accession>
<proteinExistence type="predicted"/>
<evidence type="ECO:0000313" key="2">
    <source>
        <dbReference type="Proteomes" id="UP000310158"/>
    </source>
</evidence>
<comment type="caution">
    <text evidence="1">The sequence shown here is derived from an EMBL/GenBank/DDBJ whole genome shotgun (WGS) entry which is preliminary data.</text>
</comment>
<dbReference type="EMBL" id="SGPL01000212">
    <property type="protein sequence ID" value="THH15390.1"/>
    <property type="molecule type" value="Genomic_DNA"/>
</dbReference>
<dbReference type="Gene3D" id="3.80.10.10">
    <property type="entry name" value="Ribonuclease Inhibitor"/>
    <property type="match status" value="1"/>
</dbReference>
<dbReference type="SUPFAM" id="SSF52047">
    <property type="entry name" value="RNI-like"/>
    <property type="match status" value="1"/>
</dbReference>
<reference evidence="1 2" key="1">
    <citation type="submission" date="2019-02" db="EMBL/GenBank/DDBJ databases">
        <title>Genome sequencing of the rare red list fungi Bondarzewia mesenterica.</title>
        <authorList>
            <person name="Buettner E."/>
            <person name="Kellner H."/>
        </authorList>
    </citation>
    <scope>NUCLEOTIDE SEQUENCE [LARGE SCALE GENOMIC DNA]</scope>
    <source>
        <strain evidence="1 2">DSM 108281</strain>
    </source>
</reference>
<evidence type="ECO:0000313" key="1">
    <source>
        <dbReference type="EMBL" id="THH15390.1"/>
    </source>
</evidence>
<protein>
    <recommendedName>
        <fullName evidence="3">F-box domain-containing protein</fullName>
    </recommendedName>
</protein>
<name>A0A4S4LYB6_9AGAM</name>
<keyword evidence="2" id="KW-1185">Reference proteome</keyword>
<dbReference type="OrthoDB" id="2269034at2759"/>